<evidence type="ECO:0000259" key="3">
    <source>
        <dbReference type="Pfam" id="PF04504"/>
    </source>
</evidence>
<dbReference type="PANTHER" id="PTHR31662">
    <property type="entry name" value="BNAANNG10740D PROTEIN-RELATED"/>
    <property type="match status" value="1"/>
</dbReference>
<feature type="compositionally biased region" description="Acidic residues" evidence="2">
    <location>
        <begin position="15"/>
        <end position="32"/>
    </location>
</feature>
<feature type="compositionally biased region" description="Acidic residues" evidence="2">
    <location>
        <begin position="63"/>
        <end position="77"/>
    </location>
</feature>
<evidence type="ECO:0000256" key="1">
    <source>
        <dbReference type="ARBA" id="ARBA00010820"/>
    </source>
</evidence>
<proteinExistence type="inferred from homology"/>
<evidence type="ECO:0000313" key="4">
    <source>
        <dbReference type="EMBL" id="CAI9087727.1"/>
    </source>
</evidence>
<dbReference type="GO" id="GO:0005634">
    <property type="term" value="C:nucleus"/>
    <property type="evidence" value="ECO:0007669"/>
    <property type="project" value="TreeGrafter"/>
</dbReference>
<feature type="domain" description="Glabrous enhancer-binding protein-like DBD" evidence="3">
    <location>
        <begin position="182"/>
        <end position="275"/>
    </location>
</feature>
<protein>
    <submittedName>
        <fullName evidence="4">OLC1v1021872C1</fullName>
    </submittedName>
</protein>
<evidence type="ECO:0000256" key="2">
    <source>
        <dbReference type="SAM" id="MobiDB-lite"/>
    </source>
</evidence>
<dbReference type="InterPro" id="IPR007592">
    <property type="entry name" value="GEBP"/>
</dbReference>
<feature type="compositionally biased region" description="Basic and acidic residues" evidence="2">
    <location>
        <begin position="160"/>
        <end position="169"/>
    </location>
</feature>
<gene>
    <name evidence="4" type="ORF">OLC1_LOCUS477</name>
</gene>
<keyword evidence="5" id="KW-1185">Reference proteome</keyword>
<accession>A0AAV1BX95</accession>
<feature type="region of interest" description="Disordered" evidence="2">
    <location>
        <begin position="1"/>
        <end position="174"/>
    </location>
</feature>
<organism evidence="4 5">
    <name type="scientific">Oldenlandia corymbosa var. corymbosa</name>
    <dbReference type="NCBI Taxonomy" id="529605"/>
    <lineage>
        <taxon>Eukaryota</taxon>
        <taxon>Viridiplantae</taxon>
        <taxon>Streptophyta</taxon>
        <taxon>Embryophyta</taxon>
        <taxon>Tracheophyta</taxon>
        <taxon>Spermatophyta</taxon>
        <taxon>Magnoliopsida</taxon>
        <taxon>eudicotyledons</taxon>
        <taxon>Gunneridae</taxon>
        <taxon>Pentapetalae</taxon>
        <taxon>asterids</taxon>
        <taxon>lamiids</taxon>
        <taxon>Gentianales</taxon>
        <taxon>Rubiaceae</taxon>
        <taxon>Rubioideae</taxon>
        <taxon>Spermacoceae</taxon>
        <taxon>Hedyotis-Oldenlandia complex</taxon>
        <taxon>Oldenlandia</taxon>
    </lineage>
</organism>
<dbReference type="AlphaFoldDB" id="A0AAV1BX95"/>
<feature type="compositionally biased region" description="Polar residues" evidence="2">
    <location>
        <begin position="127"/>
        <end position="136"/>
    </location>
</feature>
<feature type="compositionally biased region" description="Low complexity" evidence="2">
    <location>
        <begin position="138"/>
        <end position="152"/>
    </location>
</feature>
<dbReference type="Proteomes" id="UP001161247">
    <property type="component" value="Chromosome 1"/>
</dbReference>
<evidence type="ECO:0000313" key="5">
    <source>
        <dbReference type="Proteomes" id="UP001161247"/>
    </source>
</evidence>
<feature type="region of interest" description="Disordered" evidence="2">
    <location>
        <begin position="284"/>
        <end position="310"/>
    </location>
</feature>
<reference evidence="4" key="1">
    <citation type="submission" date="2023-03" db="EMBL/GenBank/DDBJ databases">
        <authorList>
            <person name="Julca I."/>
        </authorList>
    </citation>
    <scope>NUCLEOTIDE SEQUENCE</scope>
</reference>
<dbReference type="EMBL" id="OX459118">
    <property type="protein sequence ID" value="CAI9087727.1"/>
    <property type="molecule type" value="Genomic_DNA"/>
</dbReference>
<dbReference type="PANTHER" id="PTHR31662:SF33">
    <property type="entry name" value="DNA-BINDING STOREKEEPER PROTEIN TRANSCRIPTIONAL REGULATOR-LIKE PROTEIN"/>
    <property type="match status" value="1"/>
</dbReference>
<dbReference type="GO" id="GO:0006355">
    <property type="term" value="P:regulation of DNA-templated transcription"/>
    <property type="evidence" value="ECO:0007669"/>
    <property type="project" value="InterPro"/>
</dbReference>
<dbReference type="InterPro" id="IPR053932">
    <property type="entry name" value="GeBP-like_DBD"/>
</dbReference>
<name>A0AAV1BX95_OLDCO</name>
<sequence>MAKPREIAKNPPPAESEEESEEDESESEPEDTDTGKNTPAPSAAKMPETSKTTSASGGSASDASDEDEEEEEEEEESGSGSGSESDEGSPPRKNDFSIKPVAKPVTQQEKPAGKKALPKPNAPGPTSPTRNVSTSVGAKRAAAEAATPAGNADSKRAKKKTADDSDKKLAGTPSADEEKKLFARVFSEEDEIVLLNGIYDFIGKTKSDPFANFNEFHDFITKKIGDKSKAQVLDKMKRLKKRYENNAEKLLKSGKERTVSNHERNMYDVCKKIWGREGIAGNGETSDSIPKVPKKSVEANGSEVKKSRSELKMGKSLANVNRERSFSFAPDIGRLNAEWHLYEGTDLMEENDRIEMENKWKAFRLLEADLLIKKYGLMLQHMEKVHKGLKSRRS</sequence>
<dbReference type="Pfam" id="PF04504">
    <property type="entry name" value="GeBP-like_DBD"/>
    <property type="match status" value="1"/>
</dbReference>
<comment type="similarity">
    <text evidence="1">Belongs to the GeBP family.</text>
</comment>